<keyword evidence="2" id="KW-1185">Reference proteome</keyword>
<name>A0ACC2QBF6_9NEOP</name>
<comment type="caution">
    <text evidence="1">The sequence shown here is derived from an EMBL/GenBank/DDBJ whole genome shotgun (WGS) entry which is preliminary data.</text>
</comment>
<dbReference type="EMBL" id="CM056799">
    <property type="protein sequence ID" value="KAJ8710544.1"/>
    <property type="molecule type" value="Genomic_DNA"/>
</dbReference>
<gene>
    <name evidence="1" type="ORF">PYW08_009059</name>
</gene>
<reference evidence="1" key="1">
    <citation type="submission" date="2023-03" db="EMBL/GenBank/DDBJ databases">
        <title>Chromosome-level genomes of two armyworms, Mythimna separata and Mythimna loreyi, provide insights into the biosynthesis and reception of sex pheromones.</title>
        <authorList>
            <person name="Zhao H."/>
        </authorList>
    </citation>
    <scope>NUCLEOTIDE SEQUENCE</scope>
    <source>
        <strain evidence="1">BeijingLab</strain>
    </source>
</reference>
<evidence type="ECO:0000313" key="2">
    <source>
        <dbReference type="Proteomes" id="UP001231649"/>
    </source>
</evidence>
<sequence length="497" mass="57742">MSYIDVIVFGVLISSKCSLQGAVFPPWFKFGAASAAYQVEGGWNASDKGESIWDHLLHTRSDITAESANGDVACDSYHLWKRDIEMCEELGLDMYRLSISWPRLLPSGFPNHISEYGKNYYSNLIDGLLEKGIQPVVTLYHFDLPQSLQDLGGWANPLIADWFADYARVVFTLYGDRVKIWLTLNEPFGICDVGYNLQHAPYLNDTEVGRYLCNKNTMLAHAKAWRVYQEEFKPRYNGKVSLSTLFIWYEPLTPDDKELTELTIEHWEGRYAHPIFSKQGGWPPKIQQFLDDAAKKEGYHQPRLPPFTAEEIELVRGTYDFYGLNHYTTRKVRKARPDEVIGSWPFYGSKELGIVLENDRSWPVGAVDWFAMYPEGLWKQLHWLKNTYGVNEILITENGYVNVDDDLEDWKRMKYIRDNLEQIQYAIEDGVNVTGYIHWTLMDNFEWLAGYKVNFGLYAVNFTDPERKRVPRESARYYAKVTRGRSYDYLHVGLNYD</sequence>
<protein>
    <submittedName>
        <fullName evidence="1">Uncharacterized protein</fullName>
    </submittedName>
</protein>
<proteinExistence type="predicted"/>
<organism evidence="1 2">
    <name type="scientific">Mythimna loreyi</name>
    <dbReference type="NCBI Taxonomy" id="667449"/>
    <lineage>
        <taxon>Eukaryota</taxon>
        <taxon>Metazoa</taxon>
        <taxon>Ecdysozoa</taxon>
        <taxon>Arthropoda</taxon>
        <taxon>Hexapoda</taxon>
        <taxon>Insecta</taxon>
        <taxon>Pterygota</taxon>
        <taxon>Neoptera</taxon>
        <taxon>Endopterygota</taxon>
        <taxon>Lepidoptera</taxon>
        <taxon>Glossata</taxon>
        <taxon>Ditrysia</taxon>
        <taxon>Noctuoidea</taxon>
        <taxon>Noctuidae</taxon>
        <taxon>Noctuinae</taxon>
        <taxon>Hadenini</taxon>
        <taxon>Mythimna</taxon>
    </lineage>
</organism>
<evidence type="ECO:0000313" key="1">
    <source>
        <dbReference type="EMBL" id="KAJ8710544.1"/>
    </source>
</evidence>
<accession>A0ACC2QBF6</accession>
<dbReference type="Proteomes" id="UP001231649">
    <property type="component" value="Chromosome 23"/>
</dbReference>